<feature type="transmembrane region" description="Helical" evidence="1">
    <location>
        <begin position="126"/>
        <end position="144"/>
    </location>
</feature>
<feature type="transmembrane region" description="Helical" evidence="1">
    <location>
        <begin position="232"/>
        <end position="254"/>
    </location>
</feature>
<feature type="transmembrane region" description="Helical" evidence="1">
    <location>
        <begin position="156"/>
        <end position="177"/>
    </location>
</feature>
<dbReference type="EMBL" id="FMTM01000014">
    <property type="protein sequence ID" value="SCW86187.1"/>
    <property type="molecule type" value="Genomic_DNA"/>
</dbReference>
<feature type="transmembrane region" description="Helical" evidence="1">
    <location>
        <begin position="266"/>
        <end position="285"/>
    </location>
</feature>
<feature type="transmembrane region" description="Helical" evidence="1">
    <location>
        <begin position="189"/>
        <end position="212"/>
    </location>
</feature>
<name>A0A1G4TXX8_9HYPH</name>
<feature type="transmembrane region" description="Helical" evidence="1">
    <location>
        <begin position="91"/>
        <end position="114"/>
    </location>
</feature>
<sequence length="323" mass="34319">MMDRVFYVGVSAALFAAFAFSLNFVVPFIIGDYSTFDFALIRHVVSALVGVYILVSEKRIVRHLTLWNCLEAIWLAFVGYVGYFLTVTGAAVFAGPVIAPAFLGLVPIVLMVIGNHRQGSLPWRSLMLPLALVLAGLVLINGTAFTAEGLNSVESLWVGAPLALAAVGLWVWFALANQAALDARPEMPSGVWSALILVGGGVLMLAFYPLGAAMDLFRLPTLGFGWSAAGRLYVWGASFALLATVGGVWAWNIASRSLPVALAAQLIVSETAFGVIGGLVVHARWPTPIEVTGVVVLIAGVVLSVGIFYDRQFASGKTLLAHE</sequence>
<evidence type="ECO:0000256" key="1">
    <source>
        <dbReference type="SAM" id="Phobius"/>
    </source>
</evidence>
<evidence type="ECO:0000313" key="2">
    <source>
        <dbReference type="EMBL" id="SCW86187.1"/>
    </source>
</evidence>
<feature type="transmembrane region" description="Helical" evidence="1">
    <location>
        <begin position="67"/>
        <end position="85"/>
    </location>
</feature>
<dbReference type="AlphaFoldDB" id="A0A1G4TXX8"/>
<gene>
    <name evidence="2" type="ORF">SAMN02927900_05798</name>
</gene>
<keyword evidence="1" id="KW-0472">Membrane</keyword>
<protein>
    <recommendedName>
        <fullName evidence="4">EamA-like transporter family protein</fullName>
    </recommendedName>
</protein>
<feature type="transmembrane region" description="Helical" evidence="1">
    <location>
        <begin position="7"/>
        <end position="30"/>
    </location>
</feature>
<evidence type="ECO:0000313" key="3">
    <source>
        <dbReference type="Proteomes" id="UP000199542"/>
    </source>
</evidence>
<proteinExistence type="predicted"/>
<reference evidence="2 3" key="1">
    <citation type="submission" date="2016-10" db="EMBL/GenBank/DDBJ databases">
        <authorList>
            <person name="de Groot N.N."/>
        </authorList>
    </citation>
    <scope>NUCLEOTIDE SEQUENCE [LARGE SCALE GENOMIC DNA]</scope>
    <source>
        <strain evidence="2 3">CGMCC 1.3401</strain>
    </source>
</reference>
<keyword evidence="1" id="KW-1133">Transmembrane helix</keyword>
<keyword evidence="1" id="KW-0812">Transmembrane</keyword>
<accession>A0A1G4TXX8</accession>
<dbReference type="Proteomes" id="UP000199542">
    <property type="component" value="Unassembled WGS sequence"/>
</dbReference>
<feature type="transmembrane region" description="Helical" evidence="1">
    <location>
        <begin position="291"/>
        <end position="309"/>
    </location>
</feature>
<evidence type="ECO:0008006" key="4">
    <source>
        <dbReference type="Google" id="ProtNLM"/>
    </source>
</evidence>
<feature type="transmembrane region" description="Helical" evidence="1">
    <location>
        <begin position="36"/>
        <end position="55"/>
    </location>
</feature>
<organism evidence="2 3">
    <name type="scientific">Rhizobium mongolense subsp. loessense</name>
    <dbReference type="NCBI Taxonomy" id="158890"/>
    <lineage>
        <taxon>Bacteria</taxon>
        <taxon>Pseudomonadati</taxon>
        <taxon>Pseudomonadota</taxon>
        <taxon>Alphaproteobacteria</taxon>
        <taxon>Hyphomicrobiales</taxon>
        <taxon>Rhizobiaceae</taxon>
        <taxon>Rhizobium/Agrobacterium group</taxon>
        <taxon>Rhizobium</taxon>
    </lineage>
</organism>
<dbReference type="SUPFAM" id="SSF103481">
    <property type="entry name" value="Multidrug resistance efflux transporter EmrE"/>
    <property type="match status" value="1"/>
</dbReference>
<dbReference type="InterPro" id="IPR037185">
    <property type="entry name" value="EmrE-like"/>
</dbReference>